<dbReference type="Gene3D" id="2.60.40.10">
    <property type="entry name" value="Immunoglobulins"/>
    <property type="match status" value="2"/>
</dbReference>
<dbReference type="EMBL" id="JYIZ01000031">
    <property type="protein sequence ID" value="KJL44503.1"/>
    <property type="molecule type" value="Genomic_DNA"/>
</dbReference>
<reference evidence="8 9" key="1">
    <citation type="submission" date="2015-02" db="EMBL/GenBank/DDBJ databases">
        <title>Draft genome sequences of ten Microbacterium spp. with emphasis on heavy metal contaminated environments.</title>
        <authorList>
            <person name="Corretto E."/>
        </authorList>
    </citation>
    <scope>NUCLEOTIDE SEQUENCE [LARGE SCALE GENOMIC DNA]</scope>
    <source>
        <strain evidence="8 9">DSM 12510</strain>
    </source>
</reference>
<evidence type="ECO:0000256" key="6">
    <source>
        <dbReference type="RuleBase" id="RU361192"/>
    </source>
</evidence>
<dbReference type="Gene3D" id="2.60.40.1080">
    <property type="match status" value="7"/>
</dbReference>
<dbReference type="InterPro" id="IPR008964">
    <property type="entry name" value="Invasin/intimin_cell_adhesion"/>
</dbReference>
<dbReference type="Pfam" id="PF02368">
    <property type="entry name" value="Big_2"/>
    <property type="match status" value="3"/>
</dbReference>
<dbReference type="SMART" id="SM00635">
    <property type="entry name" value="BID_2"/>
    <property type="match status" value="7"/>
</dbReference>
<evidence type="ECO:0000256" key="5">
    <source>
        <dbReference type="ARBA" id="ARBA00023295"/>
    </source>
</evidence>
<dbReference type="InterPro" id="IPR017853">
    <property type="entry name" value="GH"/>
</dbReference>
<keyword evidence="5 6" id="KW-0326">Glycosidase</keyword>
<dbReference type="STRING" id="92835.RS81_00497"/>
<comment type="caution">
    <text evidence="8">The sequence shown here is derived from an EMBL/GenBank/DDBJ whole genome shotgun (WGS) entry which is preliminary data.</text>
</comment>
<dbReference type="GO" id="GO:0015926">
    <property type="term" value="F:glucosidase activity"/>
    <property type="evidence" value="ECO:0007669"/>
    <property type="project" value="InterPro"/>
</dbReference>
<feature type="domain" description="BIG2" evidence="7">
    <location>
        <begin position="1007"/>
        <end position="1084"/>
    </location>
</feature>
<dbReference type="Proteomes" id="UP000033956">
    <property type="component" value="Unassembled WGS sequence"/>
</dbReference>
<dbReference type="Pfam" id="PF07745">
    <property type="entry name" value="Glyco_hydro_53"/>
    <property type="match status" value="1"/>
</dbReference>
<organism evidence="8 9">
    <name type="scientific">Microbacterium terrae</name>
    <dbReference type="NCBI Taxonomy" id="69369"/>
    <lineage>
        <taxon>Bacteria</taxon>
        <taxon>Bacillati</taxon>
        <taxon>Actinomycetota</taxon>
        <taxon>Actinomycetes</taxon>
        <taxon>Micrococcales</taxon>
        <taxon>Microbacteriaceae</taxon>
        <taxon>Microbacterium</taxon>
    </lineage>
</organism>
<gene>
    <name evidence="8" type="primary">ganB_2</name>
    <name evidence="8" type="ORF">RS81_00497</name>
</gene>
<dbReference type="RefSeq" id="WP_052682343.1">
    <property type="nucleotide sequence ID" value="NZ_BAAAUP010000002.1"/>
</dbReference>
<accession>A0A0M2HJG6</accession>
<dbReference type="Gene3D" id="3.20.20.80">
    <property type="entry name" value="Glycosidases"/>
    <property type="match status" value="1"/>
</dbReference>
<comment type="catalytic activity">
    <reaction evidence="1 6">
        <text>The enzyme specifically hydrolyzes (1-&gt;4)-beta-D-galactosidic linkages in type I arabinogalactans.</text>
        <dbReference type="EC" id="3.2.1.89"/>
    </reaction>
</comment>
<feature type="domain" description="BIG2" evidence="7">
    <location>
        <begin position="1092"/>
        <end position="1169"/>
    </location>
</feature>
<evidence type="ECO:0000256" key="3">
    <source>
        <dbReference type="ARBA" id="ARBA00012556"/>
    </source>
</evidence>
<dbReference type="SUPFAM" id="SSF49373">
    <property type="entry name" value="Invasin/intimin cell-adhesion fragments"/>
    <property type="match status" value="5"/>
</dbReference>
<dbReference type="EC" id="3.2.1.89" evidence="3 6"/>
<dbReference type="SUPFAM" id="SSF81296">
    <property type="entry name" value="E set domains"/>
    <property type="match status" value="2"/>
</dbReference>
<evidence type="ECO:0000256" key="1">
    <source>
        <dbReference type="ARBA" id="ARBA00001695"/>
    </source>
</evidence>
<comment type="similarity">
    <text evidence="2 6">Belongs to the glycosyl hydrolase 53 family.</text>
</comment>
<evidence type="ECO:0000256" key="4">
    <source>
        <dbReference type="ARBA" id="ARBA00022801"/>
    </source>
</evidence>
<dbReference type="InterPro" id="IPR003343">
    <property type="entry name" value="Big_2"/>
</dbReference>
<dbReference type="Gene3D" id="2.60.120.260">
    <property type="entry name" value="Galactose-binding domain-like"/>
    <property type="match status" value="2"/>
</dbReference>
<feature type="domain" description="BIG2" evidence="7">
    <location>
        <begin position="1489"/>
        <end position="1572"/>
    </location>
</feature>
<dbReference type="InterPro" id="IPR011683">
    <property type="entry name" value="Glyco_hydro_53"/>
</dbReference>
<dbReference type="SUPFAM" id="SSF51445">
    <property type="entry name" value="(Trans)glycosidases"/>
    <property type="match status" value="1"/>
</dbReference>
<dbReference type="PANTHER" id="PTHR34983">
    <property type="entry name" value="ARABINOGALACTAN ENDO-BETA-1,4-GALACTANASE A"/>
    <property type="match status" value="1"/>
</dbReference>
<dbReference type="GO" id="GO:0031218">
    <property type="term" value="F:arabinogalactan endo-1,4-beta-galactosidase activity"/>
    <property type="evidence" value="ECO:0007669"/>
    <property type="project" value="UniProtKB-EC"/>
</dbReference>
<feature type="domain" description="BIG2" evidence="7">
    <location>
        <begin position="1196"/>
        <end position="1266"/>
    </location>
</feature>
<protein>
    <recommendedName>
        <fullName evidence="3 6">Arabinogalactan endo-beta-1,4-galactanase</fullName>
        <ecNumber evidence="3 6">3.2.1.89</ecNumber>
    </recommendedName>
</protein>
<feature type="domain" description="BIG2" evidence="7">
    <location>
        <begin position="1590"/>
        <end position="1675"/>
    </location>
</feature>
<dbReference type="PATRIC" id="fig|92835.4.peg.510"/>
<name>A0A0M2HJG6_9MICO</name>
<keyword evidence="4 6" id="KW-0378">Hydrolase</keyword>
<evidence type="ECO:0000259" key="7">
    <source>
        <dbReference type="SMART" id="SM00635"/>
    </source>
</evidence>
<sequence length="1972" mass="202069">MTQHELDTTSPPLASIRAARRRTAPVWRSSLALGMAALLAIGVPTAANAVGGSTHVPAGTTVPVDNLSFEQGLSGWTSTGSVTAVGDGHAHDGTQHVRLAAGASVTRTVTGIAQGSYTLAGWFDGAKSNNAAALTATDTGAPSATAPVDVYLAGAGTWAQGAHRNVLVYNGQVTITITAGSSPLLVDGLTLTLDSQDVNPLQNWGFDDGLSGWAVNDAARVTGVTDGADSGSGAVRLGAGGAISQTIPVEPDTRYVVTARARVEREDTYTSTTQTDRFGPIGTLVTRSTTGNRVNIGVKGADDVVLRQAPAATAGYSLVSVSFTTDADDEEVTVYANTIADEAYRESVGVFADGDGATASGAAPADDWTGNGSDGAWIDNFDVFALEEGYIRGADVSNLQVLEDNGAKYFANGVQQDALRILSNRGVNSITGMIFVHAGKTLYDDSLQPIKVTDAIPGGGAYPDTLKLSHEGYFDEVHTVALAERAADLDLSLMPSYHLSDGFVSASKASTPYEWLDHSYDGTVANSDLAHIRSATYNYVRDSLTAIADTGVDIIAVKQGNEQNGGLVWPIGKGATSAGHAALIAAVNDAVQEVAPGAPGWAHTNNGYSTSAAQSFFTGLMNNGAKIDGASFSLYGGRSSANILNMAEMLNADPALRHLDYVNVEAAVSFTSYKATWASDNVITPPSQYYSRSVNGQYNWLLDYMQAPLDVPNPYGQMRGFYFWEIDWIPVGGIGSKQGVPADVSTRTMFNNGNPAITQMGSTQPGKTGDMLDSLSAYLMRGTVKDKPVDMQSPLDDPTTREAYAVESTAPTGITLAGDAVELTVGSRERLQPTVAPVDRVLTESTISYTSADETVATVSPSGYVVGTGPGTTTVTAAVSGNLTASIPVVVTAPGTADAGDLIVRRGATELTDGATITVAALEKLQLSTTLADGATDRKVVFTSSDPDVATFLGETWQTPQGELRAYSGSGNTVQLNILDEGTTDLTVSTSDGGSSVTVHVVAAKVAVTAVTLAKPNAHVAIGTTVSLGGAVTPSNATLNKLVWTSADPSVATVDDSGTVRGVENGVTTVTAVSHDNPSASATATITVAGVRATDLAVFPADVHLAAGATRTIGATVTPADVADATLTWTSADPAVATVDAGGKVTAVGAGEADITARTTDGSDLTAVSHVTVHENAIEATALTLEPATHWFQSDHFANPSVGDAPERALSLTVEPADATNADIVWTSNTPQVATVDPAGTVTAVAPGVAEISARTRDGSLTSTTTVHVPQLSETFENRGSTFTWGQTAVSGVPAMTSRVTTGAGGMALVYTSRSGTGPSALQKVFAEPIVNDTVVADLTYNVGTPGSSNGAYLAIADSAGNRYVTLQFIRGTELAIGSGGALTGANAASLVPGMTPVGTGLNVNAAWYAVHAELDLAARQATVTVTSRANNAITATRTIPFDDATEYTGDVAAVQLWTAGSGSGVWYPAVAEAHFYGTSATAREVVVDPTEVRLVPVTGTLGVSEQVTASVLPATAPQDLTWTSSAPEIVAVDDDGLVSAVTTYADLGAVVPATADITVAATSDPSVKKTVRVTITDTPNASEQLTVIDESGDTVSPADDPIALDDGEQLTLIATPTGGDGPSDIANIEWTSTDDGVVALESVGGREAAIRAIAGGRGTATITVRVWTFGADTPLTARITVDVDGGAPQDATEPEVTGLPTGDVNAIDGLDVSITATDPESGIRSLVVTLAGDEITANGHVDISGLSGEQTVTATASNNAGLETTATSTIFVVPVDGATKAPSTGVLSNTSGWAHGLHDGSYDVVMNLWWGTPGSVFRLYENSELVATKVLGAAVGTSQTLTTRFTGKPNGTYVYTSELINSKGTTTTTSTTVVVDAAAPGVPAVSHDNWDGDGDFTATANMWWGTNATSYTFTLDGQVVAEGTLAANSPNRQTASAHFTGVSPGVHTIQAVFTNPSGSTSSQPLQMTVRG</sequence>
<dbReference type="InterPro" id="IPR014756">
    <property type="entry name" value="Ig_E-set"/>
</dbReference>
<dbReference type="InterPro" id="IPR013783">
    <property type="entry name" value="Ig-like_fold"/>
</dbReference>
<evidence type="ECO:0000256" key="2">
    <source>
        <dbReference type="ARBA" id="ARBA00010687"/>
    </source>
</evidence>
<feature type="domain" description="BIG2" evidence="7">
    <location>
        <begin position="907"/>
        <end position="1000"/>
    </location>
</feature>
<dbReference type="GO" id="GO:0045490">
    <property type="term" value="P:pectin catabolic process"/>
    <property type="evidence" value="ECO:0007669"/>
    <property type="project" value="TreeGrafter"/>
</dbReference>
<feature type="domain" description="BIG2" evidence="7">
    <location>
        <begin position="810"/>
        <end position="889"/>
    </location>
</feature>
<evidence type="ECO:0000313" key="8">
    <source>
        <dbReference type="EMBL" id="KJL44503.1"/>
    </source>
</evidence>
<evidence type="ECO:0000313" key="9">
    <source>
        <dbReference type="Proteomes" id="UP000033956"/>
    </source>
</evidence>
<dbReference type="PANTHER" id="PTHR34983:SF1">
    <property type="entry name" value="ARABINOGALACTAN ENDO-BETA-1,4-GALACTANASE A"/>
    <property type="match status" value="1"/>
</dbReference>
<proteinExistence type="inferred from homology"/>
<keyword evidence="9" id="KW-1185">Reference proteome</keyword>